<dbReference type="OrthoDB" id="9763453at2"/>
<dbReference type="InterPro" id="IPR004839">
    <property type="entry name" value="Aminotransferase_I/II_large"/>
</dbReference>
<sequence length="401" mass="44553">MADRSTSDRVASVAAATPFQLLYEFYRLSGYEHRRHEPGVLDFTFGDPHDPPSQAYVDILRDALVPQHELWFAYNFGDAKAIEAATESLRRHLGIPFEVGDVHLTTGGFAAISTALKIVGDAGDEVVYSLPPWFLYEPLILEAGLVPVKVSIDRETLDLDLDAIAAAITPRTRIVIVNSPNNPTGRIYPPATLDRLAAILEEASARNGRRIFLISDEAYNRIVFDGRRFRSPVEFYPWSFLAYSYGKTLLSPGERVGYLAVPPTMPDRKAFRDAIETVQIAGGWLFPNVSMQYALPRLETLAFDLPLFQRKRDVMVAALRDIGYRVALPEGTFYLFPESPLDDDVEFTRALDREGVLVLPGRMFETPGFFRISLTATMETIEAGLPRFAAAFRAAAGSPAG</sequence>
<dbReference type="SUPFAM" id="SSF53383">
    <property type="entry name" value="PLP-dependent transferases"/>
    <property type="match status" value="1"/>
</dbReference>
<dbReference type="AlphaFoldDB" id="A0A3M8AGV6"/>
<dbReference type="EMBL" id="RHHB01000014">
    <property type="protein sequence ID" value="RNB49807.1"/>
    <property type="molecule type" value="Genomic_DNA"/>
</dbReference>
<comment type="caution">
    <text evidence="2">The sequence shown here is derived from an EMBL/GenBank/DDBJ whole genome shotgun (WGS) entry which is preliminary data.</text>
</comment>
<dbReference type="InterPro" id="IPR015421">
    <property type="entry name" value="PyrdxlP-dep_Trfase_major"/>
</dbReference>
<dbReference type="GO" id="GO:0008483">
    <property type="term" value="F:transaminase activity"/>
    <property type="evidence" value="ECO:0007669"/>
    <property type="project" value="UniProtKB-KW"/>
</dbReference>
<dbReference type="GO" id="GO:0030170">
    <property type="term" value="F:pyridoxal phosphate binding"/>
    <property type="evidence" value="ECO:0007669"/>
    <property type="project" value="InterPro"/>
</dbReference>
<evidence type="ECO:0000259" key="1">
    <source>
        <dbReference type="Pfam" id="PF00155"/>
    </source>
</evidence>
<dbReference type="Pfam" id="PF00155">
    <property type="entry name" value="Aminotran_1_2"/>
    <property type="match status" value="1"/>
</dbReference>
<keyword evidence="2" id="KW-0032">Aminotransferase</keyword>
<reference evidence="2 3" key="1">
    <citation type="submission" date="2018-10" db="EMBL/GenBank/DDBJ databases">
        <title>Isolation, diversity and antibacterial activity of antinobacteria from the wheat rhizosphere soil.</title>
        <authorList>
            <person name="Sun T."/>
        </authorList>
    </citation>
    <scope>NUCLEOTIDE SEQUENCE [LARGE SCALE GENOMIC DNA]</scope>
    <source>
        <strain evidence="2 3">SJ-23</strain>
    </source>
</reference>
<protein>
    <submittedName>
        <fullName evidence="2">Aminotransferase class I/II-fold pyridoxal phosphate-dependent enzyme</fullName>
    </submittedName>
</protein>
<dbReference type="CDD" id="cd00609">
    <property type="entry name" value="AAT_like"/>
    <property type="match status" value="1"/>
</dbReference>
<dbReference type="Gene3D" id="3.40.640.10">
    <property type="entry name" value="Type I PLP-dependent aspartate aminotransferase-like (Major domain)"/>
    <property type="match status" value="1"/>
</dbReference>
<dbReference type="RefSeq" id="WP_122936788.1">
    <property type="nucleotide sequence ID" value="NZ_JBHSNT010000007.1"/>
</dbReference>
<proteinExistence type="predicted"/>
<keyword evidence="3" id="KW-1185">Reference proteome</keyword>
<organism evidence="2 3">
    <name type="scientific">Agromyces tardus</name>
    <dbReference type="NCBI Taxonomy" id="2583849"/>
    <lineage>
        <taxon>Bacteria</taxon>
        <taxon>Bacillati</taxon>
        <taxon>Actinomycetota</taxon>
        <taxon>Actinomycetes</taxon>
        <taxon>Micrococcales</taxon>
        <taxon>Microbacteriaceae</taxon>
        <taxon>Agromyces</taxon>
    </lineage>
</organism>
<name>A0A3M8AGV6_9MICO</name>
<dbReference type="PANTHER" id="PTHR42691">
    <property type="entry name" value="ASPARTATE AMINOTRANSFERASE YHDR-RELATED"/>
    <property type="match status" value="1"/>
</dbReference>
<evidence type="ECO:0000313" key="3">
    <source>
        <dbReference type="Proteomes" id="UP000275048"/>
    </source>
</evidence>
<accession>A0A3M8AGV6</accession>
<feature type="domain" description="Aminotransferase class I/classII large" evidence="1">
    <location>
        <begin position="40"/>
        <end position="383"/>
    </location>
</feature>
<keyword evidence="2" id="KW-0808">Transferase</keyword>
<gene>
    <name evidence="2" type="ORF">EDM22_09360</name>
</gene>
<dbReference type="Proteomes" id="UP000275048">
    <property type="component" value="Unassembled WGS sequence"/>
</dbReference>
<dbReference type="InterPro" id="IPR015424">
    <property type="entry name" value="PyrdxlP-dep_Trfase"/>
</dbReference>
<evidence type="ECO:0000313" key="2">
    <source>
        <dbReference type="EMBL" id="RNB49807.1"/>
    </source>
</evidence>
<dbReference type="PANTHER" id="PTHR42691:SF1">
    <property type="entry name" value="ASPARTATE AMINOTRANSFERASE YHDR-RELATED"/>
    <property type="match status" value="1"/>
</dbReference>